<sequence>MVADLILFSFKIAFISTIFTFALGLFFARIFTNNNFRGKGILEVMIILPMVMPPTITGYALLIFMGRRMFLGKLFYSIFGSTIIFTPVAACIAAIIVSLPLMYQSCKAALINIDQCYINAARTMKASERKIFWKVVLPLAWPGIVSGIILSFARALGEFGATLMVAGNIPGKTQTIPTALYFAVENGNTAVANTLLGIEVVFSFLLVFGLNIWLKKKNYNLVEF</sequence>
<name>A0A1M6CDB8_9FIRM</name>
<dbReference type="InterPro" id="IPR035906">
    <property type="entry name" value="MetI-like_sf"/>
</dbReference>
<keyword evidence="5 10" id="KW-0500">Molybdenum</keyword>
<evidence type="ECO:0000256" key="8">
    <source>
        <dbReference type="ARBA" id="ARBA00023136"/>
    </source>
</evidence>
<keyword evidence="8 9" id="KW-0472">Membrane</keyword>
<proteinExistence type="inferred from homology"/>
<dbReference type="PANTHER" id="PTHR30183">
    <property type="entry name" value="MOLYBDENUM TRANSPORT SYSTEM PERMEASE PROTEIN MODB"/>
    <property type="match status" value="1"/>
</dbReference>
<evidence type="ECO:0000256" key="2">
    <source>
        <dbReference type="ARBA" id="ARBA00007069"/>
    </source>
</evidence>
<keyword evidence="4 10" id="KW-1003">Cell membrane</keyword>
<dbReference type="InterPro" id="IPR000515">
    <property type="entry name" value="MetI-like"/>
</dbReference>
<evidence type="ECO:0000256" key="10">
    <source>
        <dbReference type="RuleBase" id="RU365097"/>
    </source>
</evidence>
<evidence type="ECO:0000259" key="11">
    <source>
        <dbReference type="PROSITE" id="PS50928"/>
    </source>
</evidence>
<feature type="transmembrane region" description="Helical" evidence="9">
    <location>
        <begin position="190"/>
        <end position="214"/>
    </location>
</feature>
<gene>
    <name evidence="12" type="ORF">SAMN02745751_00670</name>
</gene>
<reference evidence="12 13" key="1">
    <citation type="submission" date="2016-11" db="EMBL/GenBank/DDBJ databases">
        <authorList>
            <person name="Jaros S."/>
            <person name="Januszkiewicz K."/>
            <person name="Wedrychowicz H."/>
        </authorList>
    </citation>
    <scope>NUCLEOTIDE SEQUENCE [LARGE SCALE GENOMIC DNA]</scope>
    <source>
        <strain evidence="12 13">DSM 17477</strain>
    </source>
</reference>
<protein>
    <recommendedName>
        <fullName evidence="10">Molybdenum transport system permease</fullName>
    </recommendedName>
</protein>
<feature type="transmembrane region" description="Helical" evidence="9">
    <location>
        <begin position="131"/>
        <end position="153"/>
    </location>
</feature>
<keyword evidence="6 9" id="KW-0812">Transmembrane</keyword>
<comment type="subcellular location">
    <subcellularLocation>
        <location evidence="1 9">Cell membrane</location>
        <topology evidence="1 9">Multi-pass membrane protein</topology>
    </subcellularLocation>
</comment>
<evidence type="ECO:0000313" key="13">
    <source>
        <dbReference type="Proteomes" id="UP000184052"/>
    </source>
</evidence>
<dbReference type="EMBL" id="FQZL01000005">
    <property type="protein sequence ID" value="SHI59050.1"/>
    <property type="molecule type" value="Genomic_DNA"/>
</dbReference>
<comment type="similarity">
    <text evidence="2 10">Belongs to the binding-protein-dependent transport system permease family. CysTW subfamily.</text>
</comment>
<feature type="domain" description="ABC transmembrane type-1" evidence="11">
    <location>
        <begin position="6"/>
        <end position="208"/>
    </location>
</feature>
<dbReference type="PANTHER" id="PTHR30183:SF3">
    <property type="entry name" value="MOLYBDENUM TRANSPORT SYSTEM PERMEASE PROTEIN MODB"/>
    <property type="match status" value="1"/>
</dbReference>
<keyword evidence="13" id="KW-1185">Reference proteome</keyword>
<accession>A0A1M6CDB8</accession>
<dbReference type="NCBIfam" id="TIGR02141">
    <property type="entry name" value="modB_ABC"/>
    <property type="match status" value="1"/>
</dbReference>
<dbReference type="AlphaFoldDB" id="A0A1M6CDB8"/>
<evidence type="ECO:0000256" key="4">
    <source>
        <dbReference type="ARBA" id="ARBA00022475"/>
    </source>
</evidence>
<dbReference type="Pfam" id="PF00528">
    <property type="entry name" value="BPD_transp_1"/>
    <property type="match status" value="1"/>
</dbReference>
<feature type="transmembrane region" description="Helical" evidence="9">
    <location>
        <begin position="74"/>
        <end position="97"/>
    </location>
</feature>
<dbReference type="GO" id="GO:0015098">
    <property type="term" value="F:molybdate ion transmembrane transporter activity"/>
    <property type="evidence" value="ECO:0007669"/>
    <property type="project" value="UniProtKB-UniRule"/>
</dbReference>
<dbReference type="GO" id="GO:0005886">
    <property type="term" value="C:plasma membrane"/>
    <property type="evidence" value="ECO:0007669"/>
    <property type="project" value="UniProtKB-SubCell"/>
</dbReference>
<evidence type="ECO:0000256" key="5">
    <source>
        <dbReference type="ARBA" id="ARBA00022505"/>
    </source>
</evidence>
<evidence type="ECO:0000256" key="9">
    <source>
        <dbReference type="RuleBase" id="RU363032"/>
    </source>
</evidence>
<dbReference type="STRING" id="1121476.SAMN02745751_00670"/>
<feature type="transmembrane region" description="Helical" evidence="9">
    <location>
        <begin position="6"/>
        <end position="28"/>
    </location>
</feature>
<dbReference type="OrthoDB" id="9795403at2"/>
<organism evidence="12 13">
    <name type="scientific">Dethiosulfatibacter aminovorans DSM 17477</name>
    <dbReference type="NCBI Taxonomy" id="1121476"/>
    <lineage>
        <taxon>Bacteria</taxon>
        <taxon>Bacillati</taxon>
        <taxon>Bacillota</taxon>
        <taxon>Tissierellia</taxon>
        <taxon>Dethiosulfatibacter</taxon>
    </lineage>
</organism>
<dbReference type="RefSeq" id="WP_073047077.1">
    <property type="nucleotide sequence ID" value="NZ_FQZL01000005.1"/>
</dbReference>
<keyword evidence="3 9" id="KW-0813">Transport</keyword>
<evidence type="ECO:0000313" key="12">
    <source>
        <dbReference type="EMBL" id="SHI59050.1"/>
    </source>
</evidence>
<dbReference type="Gene3D" id="1.10.3720.10">
    <property type="entry name" value="MetI-like"/>
    <property type="match status" value="1"/>
</dbReference>
<comment type="function">
    <text evidence="10">Part of the binding-protein-dependent transport system for molybdenum; probably responsible for the translocation of the substrate across the membrane.</text>
</comment>
<evidence type="ECO:0000256" key="6">
    <source>
        <dbReference type="ARBA" id="ARBA00022692"/>
    </source>
</evidence>
<evidence type="ECO:0000256" key="3">
    <source>
        <dbReference type="ARBA" id="ARBA00022448"/>
    </source>
</evidence>
<feature type="transmembrane region" description="Helical" evidence="9">
    <location>
        <begin position="40"/>
        <end position="62"/>
    </location>
</feature>
<evidence type="ECO:0000256" key="7">
    <source>
        <dbReference type="ARBA" id="ARBA00022989"/>
    </source>
</evidence>
<keyword evidence="7 9" id="KW-1133">Transmembrane helix</keyword>
<dbReference type="PROSITE" id="PS50928">
    <property type="entry name" value="ABC_TM1"/>
    <property type="match status" value="1"/>
</dbReference>
<dbReference type="Proteomes" id="UP000184052">
    <property type="component" value="Unassembled WGS sequence"/>
</dbReference>
<evidence type="ECO:0000256" key="1">
    <source>
        <dbReference type="ARBA" id="ARBA00004651"/>
    </source>
</evidence>
<dbReference type="SUPFAM" id="SSF161098">
    <property type="entry name" value="MetI-like"/>
    <property type="match status" value="1"/>
</dbReference>
<dbReference type="InterPro" id="IPR011867">
    <property type="entry name" value="ModB_ABC"/>
</dbReference>
<dbReference type="CDD" id="cd06261">
    <property type="entry name" value="TM_PBP2"/>
    <property type="match status" value="1"/>
</dbReference>